<evidence type="ECO:0000256" key="2">
    <source>
        <dbReference type="SAM" id="Phobius"/>
    </source>
</evidence>
<accession>A0A3B0Y148</accession>
<keyword evidence="2" id="KW-1133">Transmembrane helix</keyword>
<dbReference type="InterPro" id="IPR004714">
    <property type="entry name" value="Cyt_oxidase_maturation_cbb3"/>
</dbReference>
<sequence>MNVIYGLIPLMLLLGLLGVVVFIWSVRSGQYDDLEGDASRILMDEDDPLLPENQPNTTEDEQADKTAHPDEH</sequence>
<feature type="compositionally biased region" description="Basic and acidic residues" evidence="1">
    <location>
        <begin position="63"/>
        <end position="72"/>
    </location>
</feature>
<reference evidence="3" key="1">
    <citation type="submission" date="2018-06" db="EMBL/GenBank/DDBJ databases">
        <authorList>
            <person name="Zhirakovskaya E."/>
        </authorList>
    </citation>
    <scope>NUCLEOTIDE SEQUENCE</scope>
</reference>
<keyword evidence="2" id="KW-0472">Membrane</keyword>
<dbReference type="EMBL" id="UOFJ01000064">
    <property type="protein sequence ID" value="VAW62136.1"/>
    <property type="molecule type" value="Genomic_DNA"/>
</dbReference>
<organism evidence="3">
    <name type="scientific">hydrothermal vent metagenome</name>
    <dbReference type="NCBI Taxonomy" id="652676"/>
    <lineage>
        <taxon>unclassified sequences</taxon>
        <taxon>metagenomes</taxon>
        <taxon>ecological metagenomes</taxon>
    </lineage>
</organism>
<dbReference type="Pfam" id="PF03597">
    <property type="entry name" value="FixS"/>
    <property type="match status" value="1"/>
</dbReference>
<protein>
    <submittedName>
        <fullName evidence="3">Type cbb3 cytochrome oxidase biogenesis protein CcoS, involved in heme b insertion</fullName>
    </submittedName>
</protein>
<evidence type="ECO:0000256" key="1">
    <source>
        <dbReference type="SAM" id="MobiDB-lite"/>
    </source>
</evidence>
<dbReference type="PANTHER" id="PTHR41532">
    <property type="entry name" value="FIXS PROTEIN"/>
    <property type="match status" value="1"/>
</dbReference>
<keyword evidence="2" id="KW-0812">Transmembrane</keyword>
<dbReference type="PANTHER" id="PTHR41532:SF1">
    <property type="entry name" value="FIXS PROTEIN"/>
    <property type="match status" value="1"/>
</dbReference>
<feature type="transmembrane region" description="Helical" evidence="2">
    <location>
        <begin position="6"/>
        <end position="26"/>
    </location>
</feature>
<feature type="region of interest" description="Disordered" evidence="1">
    <location>
        <begin position="42"/>
        <end position="72"/>
    </location>
</feature>
<gene>
    <name evidence="3" type="ORF">MNBD_GAMMA10-822</name>
</gene>
<dbReference type="NCBIfam" id="TIGR00847">
    <property type="entry name" value="ccoS"/>
    <property type="match status" value="1"/>
</dbReference>
<dbReference type="AlphaFoldDB" id="A0A3B0Y148"/>
<name>A0A3B0Y148_9ZZZZ</name>
<proteinExistence type="predicted"/>
<evidence type="ECO:0000313" key="3">
    <source>
        <dbReference type="EMBL" id="VAW62136.1"/>
    </source>
</evidence>